<organism evidence="18 19">
    <name type="scientific">Pseudolactococcus chungangensis CAU 28 = DSM 22330</name>
    <dbReference type="NCBI Taxonomy" id="1122154"/>
    <lineage>
        <taxon>Bacteria</taxon>
        <taxon>Bacillati</taxon>
        <taxon>Bacillota</taxon>
        <taxon>Bacilli</taxon>
        <taxon>Lactobacillales</taxon>
        <taxon>Streptococcaceae</taxon>
        <taxon>Pseudolactococcus</taxon>
    </lineage>
</organism>
<dbReference type="InterPro" id="IPR005215">
    <property type="entry name" value="Trig_fac"/>
</dbReference>
<dbReference type="GO" id="GO:0044183">
    <property type="term" value="F:protein folding chaperone"/>
    <property type="evidence" value="ECO:0007669"/>
    <property type="project" value="TreeGrafter"/>
</dbReference>
<dbReference type="AlphaFoldDB" id="A0A1K2HFN0"/>
<dbReference type="PROSITE" id="PS50059">
    <property type="entry name" value="FKBP_PPIASE"/>
    <property type="match status" value="1"/>
</dbReference>
<dbReference type="Gene3D" id="1.10.3120.10">
    <property type="entry name" value="Trigger factor, C-terminal domain"/>
    <property type="match status" value="1"/>
</dbReference>
<dbReference type="HAMAP" id="MF_00303">
    <property type="entry name" value="Trigger_factor_Tig"/>
    <property type="match status" value="1"/>
</dbReference>
<comment type="catalytic activity">
    <reaction evidence="1 12 13">
        <text>[protein]-peptidylproline (omega=180) = [protein]-peptidylproline (omega=0)</text>
        <dbReference type="Rhea" id="RHEA:16237"/>
        <dbReference type="Rhea" id="RHEA-COMP:10747"/>
        <dbReference type="Rhea" id="RHEA-COMP:10748"/>
        <dbReference type="ChEBI" id="CHEBI:83833"/>
        <dbReference type="ChEBI" id="CHEBI:83834"/>
        <dbReference type="EC" id="5.2.1.8"/>
    </reaction>
</comment>
<keyword evidence="12" id="KW-0963">Cytoplasm</keyword>
<evidence type="ECO:0000256" key="11">
    <source>
        <dbReference type="ARBA" id="ARBA00029986"/>
    </source>
</evidence>
<dbReference type="Pfam" id="PF05698">
    <property type="entry name" value="Trigger_C"/>
    <property type="match status" value="1"/>
</dbReference>
<evidence type="ECO:0000256" key="12">
    <source>
        <dbReference type="HAMAP-Rule" id="MF_00303"/>
    </source>
</evidence>
<dbReference type="InterPro" id="IPR001179">
    <property type="entry name" value="PPIase_FKBP_dom"/>
</dbReference>
<comment type="domain">
    <text evidence="12">Consists of 3 domains; the N-terminus binds the ribosome, the middle domain has PPIase activity, while the C-terminus has intrinsic chaperone activity on its own.</text>
</comment>
<dbReference type="InterPro" id="IPR037041">
    <property type="entry name" value="Trigger_fac_C_sf"/>
</dbReference>
<evidence type="ECO:0000256" key="9">
    <source>
        <dbReference type="ARBA" id="ARBA00023306"/>
    </source>
</evidence>
<keyword evidence="8 12" id="KW-0413">Isomerase</keyword>
<feature type="domain" description="PPIase FKBP-type" evidence="16">
    <location>
        <begin position="163"/>
        <end position="248"/>
    </location>
</feature>
<dbReference type="GO" id="GO:0051083">
    <property type="term" value="P:'de novo' cotranslational protein folding"/>
    <property type="evidence" value="ECO:0007669"/>
    <property type="project" value="TreeGrafter"/>
</dbReference>
<comment type="subcellular location">
    <subcellularLocation>
        <location evidence="12">Cytoplasm</location>
    </subcellularLocation>
    <text evidence="12">About half TF is bound to the ribosome near the polypeptide exit tunnel while the other half is free in the cytoplasm.</text>
</comment>
<dbReference type="SUPFAM" id="SSF109998">
    <property type="entry name" value="Triger factor/SurA peptide-binding domain-like"/>
    <property type="match status" value="1"/>
</dbReference>
<dbReference type="InterPro" id="IPR046357">
    <property type="entry name" value="PPIase_dom_sf"/>
</dbReference>
<evidence type="ECO:0000256" key="13">
    <source>
        <dbReference type="PROSITE-ProRule" id="PRU00277"/>
    </source>
</evidence>
<dbReference type="InterPro" id="IPR027304">
    <property type="entry name" value="Trigger_fact/SurA_dom_sf"/>
</dbReference>
<dbReference type="OrthoDB" id="9767721at2"/>
<dbReference type="EMBL" id="FPKS01000011">
    <property type="protein sequence ID" value="SFZ75672.1"/>
    <property type="molecule type" value="Genomic_DNA"/>
</dbReference>
<dbReference type="PANTHER" id="PTHR30560:SF3">
    <property type="entry name" value="TRIGGER FACTOR-LIKE PROTEIN TIG, CHLOROPLASTIC"/>
    <property type="match status" value="1"/>
</dbReference>
<evidence type="ECO:0000256" key="5">
    <source>
        <dbReference type="ARBA" id="ARBA00022618"/>
    </source>
</evidence>
<evidence type="ECO:0000256" key="2">
    <source>
        <dbReference type="ARBA" id="ARBA00005464"/>
    </source>
</evidence>
<reference evidence="17 20" key="1">
    <citation type="submission" date="2014-12" db="EMBL/GenBank/DDBJ databases">
        <title>Draft genome sequences of 10 type strains of Lactococcus.</title>
        <authorList>
            <person name="Sun Z."/>
            <person name="Zhong Z."/>
            <person name="Liu W."/>
            <person name="Zhang W."/>
            <person name="Zhang H."/>
        </authorList>
    </citation>
    <scope>NUCLEOTIDE SEQUENCE [LARGE SCALE GENOMIC DNA]</scope>
    <source>
        <strain evidence="17 20">DSM 22330</strain>
    </source>
</reference>
<dbReference type="NCBIfam" id="TIGR00115">
    <property type="entry name" value="tig"/>
    <property type="match status" value="1"/>
</dbReference>
<evidence type="ECO:0000256" key="6">
    <source>
        <dbReference type="ARBA" id="ARBA00023110"/>
    </source>
</evidence>
<dbReference type="SUPFAM" id="SSF54534">
    <property type="entry name" value="FKBP-like"/>
    <property type="match status" value="1"/>
</dbReference>
<dbReference type="PIRSF" id="PIRSF003095">
    <property type="entry name" value="Trigger_factor"/>
    <property type="match status" value="1"/>
</dbReference>
<dbReference type="PANTHER" id="PTHR30560">
    <property type="entry name" value="TRIGGER FACTOR CHAPERONE AND PEPTIDYL-PROLYL CIS/TRANS ISOMERASE"/>
    <property type="match status" value="1"/>
</dbReference>
<evidence type="ECO:0000256" key="15">
    <source>
        <dbReference type="SAM" id="Coils"/>
    </source>
</evidence>
<dbReference type="InterPro" id="IPR008881">
    <property type="entry name" value="Trigger_fac_ribosome-bd_bac"/>
</dbReference>
<evidence type="ECO:0000256" key="8">
    <source>
        <dbReference type="ARBA" id="ARBA00023235"/>
    </source>
</evidence>
<keyword evidence="5 12" id="KW-0132">Cell division</keyword>
<dbReference type="STRING" id="1122154.SAMN02746068_01692"/>
<dbReference type="InterPro" id="IPR008880">
    <property type="entry name" value="Trigger_fac_C"/>
</dbReference>
<gene>
    <name evidence="12" type="primary">tig</name>
    <name evidence="17" type="ORF">RR45_GL000322</name>
    <name evidence="18" type="ORF">SAMN02746068_01692</name>
</gene>
<dbReference type="Gene3D" id="3.30.70.1050">
    <property type="entry name" value="Trigger factor ribosome-binding domain"/>
    <property type="match status" value="1"/>
</dbReference>
<evidence type="ECO:0000313" key="18">
    <source>
        <dbReference type="EMBL" id="SFZ75672.1"/>
    </source>
</evidence>
<evidence type="ECO:0000256" key="7">
    <source>
        <dbReference type="ARBA" id="ARBA00023186"/>
    </source>
</evidence>
<dbReference type="GO" id="GO:0005737">
    <property type="term" value="C:cytoplasm"/>
    <property type="evidence" value="ECO:0007669"/>
    <property type="project" value="UniProtKB-SubCell"/>
</dbReference>
<dbReference type="GO" id="GO:0043022">
    <property type="term" value="F:ribosome binding"/>
    <property type="evidence" value="ECO:0007669"/>
    <property type="project" value="TreeGrafter"/>
</dbReference>
<dbReference type="FunFam" id="3.10.50.40:FF:000001">
    <property type="entry name" value="Trigger factor"/>
    <property type="match status" value="1"/>
</dbReference>
<dbReference type="GO" id="GO:0003755">
    <property type="term" value="F:peptidyl-prolyl cis-trans isomerase activity"/>
    <property type="evidence" value="ECO:0007669"/>
    <property type="project" value="UniProtKB-UniRule"/>
</dbReference>
<evidence type="ECO:0000313" key="19">
    <source>
        <dbReference type="Proteomes" id="UP000185655"/>
    </source>
</evidence>
<feature type="coiled-coil region" evidence="15">
    <location>
        <begin position="251"/>
        <end position="282"/>
    </location>
</feature>
<dbReference type="EC" id="5.2.1.8" evidence="3 12"/>
<comment type="similarity">
    <text evidence="2 12 14">Belongs to the FKBP-type PPIase family. Tig subfamily.</text>
</comment>
<proteinExistence type="inferred from homology"/>
<dbReference type="SUPFAM" id="SSF102735">
    <property type="entry name" value="Trigger factor ribosome-binding domain"/>
    <property type="match status" value="1"/>
</dbReference>
<dbReference type="Pfam" id="PF05697">
    <property type="entry name" value="Trigger_N"/>
    <property type="match status" value="1"/>
</dbReference>
<protein>
    <recommendedName>
        <fullName evidence="4 12">Trigger factor</fullName>
        <shortName evidence="12">TF</shortName>
        <ecNumber evidence="3 12">5.2.1.8</ecNumber>
    </recommendedName>
    <alternativeName>
        <fullName evidence="11 12">PPIase</fullName>
    </alternativeName>
</protein>
<keyword evidence="15" id="KW-0175">Coiled coil</keyword>
<accession>A0A1K2HFN0</accession>
<evidence type="ECO:0000259" key="16">
    <source>
        <dbReference type="PROSITE" id="PS50059"/>
    </source>
</evidence>
<dbReference type="RefSeq" id="WP_031366423.1">
    <property type="nucleotide sequence ID" value="NZ_FPKS01000011.1"/>
</dbReference>
<keyword evidence="20" id="KW-1185">Reference proteome</keyword>
<dbReference type="EMBL" id="JXJT01000011">
    <property type="protein sequence ID" value="PCS03033.1"/>
    <property type="molecule type" value="Genomic_DNA"/>
</dbReference>
<dbReference type="InterPro" id="IPR036611">
    <property type="entry name" value="Trigger_fac_ribosome-bd_sf"/>
</dbReference>
<dbReference type="GO" id="GO:0043335">
    <property type="term" value="P:protein unfolding"/>
    <property type="evidence" value="ECO:0007669"/>
    <property type="project" value="TreeGrafter"/>
</dbReference>
<evidence type="ECO:0000313" key="20">
    <source>
        <dbReference type="Proteomes" id="UP000218979"/>
    </source>
</evidence>
<evidence type="ECO:0000256" key="3">
    <source>
        <dbReference type="ARBA" id="ARBA00013194"/>
    </source>
</evidence>
<dbReference type="Pfam" id="PF00254">
    <property type="entry name" value="FKBP_C"/>
    <property type="match status" value="1"/>
</dbReference>
<dbReference type="GO" id="GO:0051301">
    <property type="term" value="P:cell division"/>
    <property type="evidence" value="ECO:0007669"/>
    <property type="project" value="UniProtKB-KW"/>
</dbReference>
<evidence type="ECO:0000313" key="17">
    <source>
        <dbReference type="EMBL" id="PCS03033.1"/>
    </source>
</evidence>
<sequence length="427" mass="46661">MTASFEKTGVNNGTLTFTIGQDMIAKGLDTAFNKVKKNLNVPGFRKGKVSRTVFNKMYGEEALYEEALNAVLPESYEAAVAESGIDPVAQPKIDIKSMNKGEDWEITADVIVKPEVKLGDYKNLEVSVDIEKDVTDADVDAKIEAAQKNLAELVIKEDAAENGDTVVIDFEGKVDGVAFDGGTAQNHSLELGSGSFIPGYEEQLVGHKAGETVEVTVTFPEDYQAEDLAGKEAVFTTTIHEVKAKEVPELDDELAKDIDEEVETLAELKAKYKAQLTEEKETQYTDAVETAAIEAAVANAEIVELPGEMVHDEVHRAMNEFLGNMQQQGISADMYYQLTGTSEEQLHAQFEGDADKRVRTNLVIEAVAAAENFKTTQDEIDTEVAELAETYNMPKEQVEKLLPADMLKHDIAAKKAVEVITSTAVVK</sequence>
<dbReference type="Proteomes" id="UP000185655">
    <property type="component" value="Unassembled WGS sequence"/>
</dbReference>
<reference evidence="18 19" key="2">
    <citation type="submission" date="2016-11" db="EMBL/GenBank/DDBJ databases">
        <authorList>
            <person name="Jaros S."/>
            <person name="Januszkiewicz K."/>
            <person name="Wedrychowicz H."/>
        </authorList>
    </citation>
    <scope>NUCLEOTIDE SEQUENCE [LARGE SCALE GENOMIC DNA]</scope>
    <source>
        <strain evidence="18 19">DSM 22330</strain>
    </source>
</reference>
<dbReference type="GO" id="GO:0015031">
    <property type="term" value="P:protein transport"/>
    <property type="evidence" value="ECO:0007669"/>
    <property type="project" value="UniProtKB-UniRule"/>
</dbReference>
<keyword evidence="9 12" id="KW-0131">Cell cycle</keyword>
<comment type="function">
    <text evidence="10 12">Involved in protein export. Acts as a chaperone by maintaining the newly synthesized protein in an open conformation. Functions as a peptidyl-prolyl cis-trans isomerase.</text>
</comment>
<name>A0A1K2HFN0_9LACT</name>
<evidence type="ECO:0000256" key="10">
    <source>
        <dbReference type="ARBA" id="ARBA00024849"/>
    </source>
</evidence>
<keyword evidence="6 12" id="KW-0697">Rotamase</keyword>
<dbReference type="Proteomes" id="UP000218979">
    <property type="component" value="Unassembled WGS sequence"/>
</dbReference>
<keyword evidence="7 12" id="KW-0143">Chaperone</keyword>
<dbReference type="Gene3D" id="3.10.50.40">
    <property type="match status" value="1"/>
</dbReference>
<evidence type="ECO:0000256" key="14">
    <source>
        <dbReference type="RuleBase" id="RU003914"/>
    </source>
</evidence>
<evidence type="ECO:0000256" key="1">
    <source>
        <dbReference type="ARBA" id="ARBA00000971"/>
    </source>
</evidence>
<evidence type="ECO:0000256" key="4">
    <source>
        <dbReference type="ARBA" id="ARBA00016902"/>
    </source>
</evidence>